<dbReference type="InterPro" id="IPR007612">
    <property type="entry name" value="LOR"/>
</dbReference>
<evidence type="ECO:0000256" key="2">
    <source>
        <dbReference type="SAM" id="MobiDB-lite"/>
    </source>
</evidence>
<dbReference type="InterPro" id="IPR038595">
    <property type="entry name" value="LOR_sf"/>
</dbReference>
<evidence type="ECO:0000256" key="1">
    <source>
        <dbReference type="ARBA" id="ARBA00005437"/>
    </source>
</evidence>
<dbReference type="PANTHER" id="PTHR31087">
    <property type="match status" value="1"/>
</dbReference>
<gene>
    <name evidence="3" type="ORF">Salat_2806800</name>
</gene>
<reference evidence="3" key="2">
    <citation type="journal article" date="2024" name="Plant">
        <title>Genomic evolution and insights into agronomic trait innovations of Sesamum species.</title>
        <authorList>
            <person name="Miao H."/>
            <person name="Wang L."/>
            <person name="Qu L."/>
            <person name="Liu H."/>
            <person name="Sun Y."/>
            <person name="Le M."/>
            <person name="Wang Q."/>
            <person name="Wei S."/>
            <person name="Zheng Y."/>
            <person name="Lin W."/>
            <person name="Duan Y."/>
            <person name="Cao H."/>
            <person name="Xiong S."/>
            <person name="Wang X."/>
            <person name="Wei L."/>
            <person name="Li C."/>
            <person name="Ma Q."/>
            <person name="Ju M."/>
            <person name="Zhao R."/>
            <person name="Li G."/>
            <person name="Mu C."/>
            <person name="Tian Q."/>
            <person name="Mei H."/>
            <person name="Zhang T."/>
            <person name="Gao T."/>
            <person name="Zhang H."/>
        </authorList>
    </citation>
    <scope>NUCLEOTIDE SEQUENCE</scope>
    <source>
        <strain evidence="3">3651</strain>
    </source>
</reference>
<keyword evidence="4" id="KW-1185">Reference proteome</keyword>
<evidence type="ECO:0000313" key="3">
    <source>
        <dbReference type="EMBL" id="KAK4413940.1"/>
    </source>
</evidence>
<dbReference type="EMBL" id="JACGWO010000012">
    <property type="protein sequence ID" value="KAK4413940.1"/>
    <property type="molecule type" value="Genomic_DNA"/>
</dbReference>
<dbReference type="Proteomes" id="UP001293254">
    <property type="component" value="Unassembled WGS sequence"/>
</dbReference>
<comment type="caution">
    <text evidence="3">The sequence shown here is derived from an EMBL/GenBank/DDBJ whole genome shotgun (WGS) entry which is preliminary data.</text>
</comment>
<dbReference type="Gene3D" id="2.40.160.200">
    <property type="entry name" value="LURP1-related"/>
    <property type="match status" value="1"/>
</dbReference>
<dbReference type="InterPro" id="IPR025659">
    <property type="entry name" value="Tubby-like_C"/>
</dbReference>
<accession>A0AAE1XL63</accession>
<proteinExistence type="inferred from homology"/>
<name>A0AAE1XL63_9LAMI</name>
<dbReference type="SUPFAM" id="SSF54518">
    <property type="entry name" value="Tubby C-terminal domain-like"/>
    <property type="match status" value="1"/>
</dbReference>
<dbReference type="PANTHER" id="PTHR31087:SF60">
    <property type="entry name" value="PROTEIN LURP-ONE-RELATED 5"/>
    <property type="match status" value="1"/>
</dbReference>
<protein>
    <submittedName>
        <fullName evidence="3">Protein LURP-one-related 12</fullName>
    </submittedName>
</protein>
<dbReference type="Pfam" id="PF04525">
    <property type="entry name" value="LOR"/>
    <property type="match status" value="1"/>
</dbReference>
<feature type="region of interest" description="Disordered" evidence="2">
    <location>
        <begin position="1"/>
        <end position="66"/>
    </location>
</feature>
<evidence type="ECO:0000313" key="4">
    <source>
        <dbReference type="Proteomes" id="UP001293254"/>
    </source>
</evidence>
<comment type="similarity">
    <text evidence="1">Belongs to the LOR family.</text>
</comment>
<sequence length="183" mass="19546">MGSPLMIPRAHSSSESIPTVPTSGTPANSFSWTLPAGASSPSDVSGRACTNDGKASPARETGQKPLFSVRRSSMIGRSSMTVEVYRNGGEEYQIEGSFACRKCTIYNAEREAVAEIRRKVDACANVVLGKDVFLLSVKPGFDGAFAMGLVLVLDQIHGAADHRHDADGENDTRLAVRPTNEVF</sequence>
<dbReference type="AlphaFoldDB" id="A0AAE1XL63"/>
<organism evidence="3 4">
    <name type="scientific">Sesamum alatum</name>
    <dbReference type="NCBI Taxonomy" id="300844"/>
    <lineage>
        <taxon>Eukaryota</taxon>
        <taxon>Viridiplantae</taxon>
        <taxon>Streptophyta</taxon>
        <taxon>Embryophyta</taxon>
        <taxon>Tracheophyta</taxon>
        <taxon>Spermatophyta</taxon>
        <taxon>Magnoliopsida</taxon>
        <taxon>eudicotyledons</taxon>
        <taxon>Gunneridae</taxon>
        <taxon>Pentapetalae</taxon>
        <taxon>asterids</taxon>
        <taxon>lamiids</taxon>
        <taxon>Lamiales</taxon>
        <taxon>Pedaliaceae</taxon>
        <taxon>Sesamum</taxon>
    </lineage>
</organism>
<feature type="compositionally biased region" description="Polar residues" evidence="2">
    <location>
        <begin position="11"/>
        <end position="32"/>
    </location>
</feature>
<reference evidence="3" key="1">
    <citation type="submission" date="2020-06" db="EMBL/GenBank/DDBJ databases">
        <authorList>
            <person name="Li T."/>
            <person name="Hu X."/>
            <person name="Zhang T."/>
            <person name="Song X."/>
            <person name="Zhang H."/>
            <person name="Dai N."/>
            <person name="Sheng W."/>
            <person name="Hou X."/>
            <person name="Wei L."/>
        </authorList>
    </citation>
    <scope>NUCLEOTIDE SEQUENCE</scope>
    <source>
        <strain evidence="3">3651</strain>
        <tissue evidence="3">Leaf</tissue>
    </source>
</reference>